<keyword evidence="2" id="KW-1185">Reference proteome</keyword>
<dbReference type="AlphaFoldDB" id="A0A1J8QFS3"/>
<accession>A0A1J8QFS3</accession>
<protein>
    <submittedName>
        <fullName evidence="1">Uncharacterized protein</fullName>
    </submittedName>
</protein>
<gene>
    <name evidence="1" type="ORF">AZE42_10014</name>
</gene>
<evidence type="ECO:0000313" key="1">
    <source>
        <dbReference type="EMBL" id="OJA18795.1"/>
    </source>
</evidence>
<dbReference type="EMBL" id="LVVM01001316">
    <property type="protein sequence ID" value="OJA18795.1"/>
    <property type="molecule type" value="Genomic_DNA"/>
</dbReference>
<dbReference type="Proteomes" id="UP000183567">
    <property type="component" value="Unassembled WGS sequence"/>
</dbReference>
<name>A0A1J8QFS3_9AGAM</name>
<reference evidence="1 2" key="1">
    <citation type="submission" date="2016-03" db="EMBL/GenBank/DDBJ databases">
        <title>Comparative genomics of the ectomycorrhizal sister species Rhizopogon vinicolor and Rhizopogon vesiculosus (Basidiomycota: Boletales) reveals a divergence of the mating type B locus.</title>
        <authorList>
            <person name="Mujic A.B."/>
            <person name="Kuo A."/>
            <person name="Tritt A."/>
            <person name="Lipzen A."/>
            <person name="Chen C."/>
            <person name="Johnson J."/>
            <person name="Sharma A."/>
            <person name="Barry K."/>
            <person name="Grigoriev I.V."/>
            <person name="Spatafora J.W."/>
        </authorList>
    </citation>
    <scope>NUCLEOTIDE SEQUENCE [LARGE SCALE GENOMIC DNA]</scope>
    <source>
        <strain evidence="1 2">AM-OR11-056</strain>
    </source>
</reference>
<proteinExistence type="predicted"/>
<comment type="caution">
    <text evidence="1">The sequence shown here is derived from an EMBL/GenBank/DDBJ whole genome shotgun (WGS) entry which is preliminary data.</text>
</comment>
<sequence>MTLRAVAPQLHYQHQTTASHTSCHIPTDALLLSCLLPTVLVLPPPPPAALALVST</sequence>
<evidence type="ECO:0000313" key="2">
    <source>
        <dbReference type="Proteomes" id="UP000183567"/>
    </source>
</evidence>
<organism evidence="1 2">
    <name type="scientific">Rhizopogon vesiculosus</name>
    <dbReference type="NCBI Taxonomy" id="180088"/>
    <lineage>
        <taxon>Eukaryota</taxon>
        <taxon>Fungi</taxon>
        <taxon>Dikarya</taxon>
        <taxon>Basidiomycota</taxon>
        <taxon>Agaricomycotina</taxon>
        <taxon>Agaricomycetes</taxon>
        <taxon>Agaricomycetidae</taxon>
        <taxon>Boletales</taxon>
        <taxon>Suillineae</taxon>
        <taxon>Rhizopogonaceae</taxon>
        <taxon>Rhizopogon</taxon>
    </lineage>
</organism>